<reference evidence="1" key="1">
    <citation type="journal article" date="2015" name="Nature">
        <title>Complex archaea that bridge the gap between prokaryotes and eukaryotes.</title>
        <authorList>
            <person name="Spang A."/>
            <person name="Saw J.H."/>
            <person name="Jorgensen S.L."/>
            <person name="Zaremba-Niedzwiedzka K."/>
            <person name="Martijn J."/>
            <person name="Lind A.E."/>
            <person name="van Eijk R."/>
            <person name="Schleper C."/>
            <person name="Guy L."/>
            <person name="Ettema T.J."/>
        </authorList>
    </citation>
    <scope>NUCLEOTIDE SEQUENCE</scope>
</reference>
<accession>A0A0F9EXK0</accession>
<comment type="caution">
    <text evidence="1">The sequence shown here is derived from an EMBL/GenBank/DDBJ whole genome shotgun (WGS) entry which is preliminary data.</text>
</comment>
<protein>
    <recommendedName>
        <fullName evidence="2">C2H2-type domain-containing protein</fullName>
    </recommendedName>
</protein>
<name>A0A0F9EXK0_9ZZZZ</name>
<sequence length="175" mass="19512">MNDQPKKLTLYSINDYLIDHLERRYAPPYSDRDYTCIRCGRAWDAKAAFAKKHWRVTPDGWIYGDDWTCSNCINPVVHFQDLLDAFPSRGSIQGIPLESGVHDCYWVLDRRCTNPEITRNNIPSAYSRDWESRIAGSTASTSAAGSSAGAGSSLIGTATTPPRVGMIAAFLTVYR</sequence>
<evidence type="ECO:0000313" key="1">
    <source>
        <dbReference type="EMBL" id="KKL78793.1"/>
    </source>
</evidence>
<feature type="non-terminal residue" evidence="1">
    <location>
        <position position="175"/>
    </location>
</feature>
<proteinExistence type="predicted"/>
<dbReference type="EMBL" id="LAZR01023350">
    <property type="protein sequence ID" value="KKL78793.1"/>
    <property type="molecule type" value="Genomic_DNA"/>
</dbReference>
<gene>
    <name evidence="1" type="ORF">LCGC14_2021340</name>
</gene>
<organism evidence="1">
    <name type="scientific">marine sediment metagenome</name>
    <dbReference type="NCBI Taxonomy" id="412755"/>
    <lineage>
        <taxon>unclassified sequences</taxon>
        <taxon>metagenomes</taxon>
        <taxon>ecological metagenomes</taxon>
    </lineage>
</organism>
<dbReference type="AlphaFoldDB" id="A0A0F9EXK0"/>
<evidence type="ECO:0008006" key="2">
    <source>
        <dbReference type="Google" id="ProtNLM"/>
    </source>
</evidence>